<sequence>MKKLLSLTIAIIIGLAATSSFAATIVYGPAVTISADANVISTDIVGAYNFSSDATNSTVNGVSFTDVTASTGTTGDVTLANFGGNVDSTFSNSGQANTPTFGTLGADFQAVLGGGLFGNDAAMDSASITLNNLSPGTQYQVQIFANRTTDPNLRTIDIDGVTLISNANTADLIGQYTIGNFTADAATQSLGSLAGSSNFGVLNAIVVSTVVPEPSTYAITFGLIAVAIVAIRRRKTNQDRE</sequence>
<proteinExistence type="predicted"/>
<accession>A0AAQ3L864</accession>
<dbReference type="KEGG" id="puo:RZN69_19760"/>
<dbReference type="Proteomes" id="UP001304300">
    <property type="component" value="Chromosome"/>
</dbReference>
<dbReference type="AlphaFoldDB" id="A0AAQ3L864"/>
<gene>
    <name evidence="3" type="ORF">RZN69_19760</name>
</gene>
<keyword evidence="4" id="KW-1185">Reference proteome</keyword>
<evidence type="ECO:0000256" key="1">
    <source>
        <dbReference type="SAM" id="Phobius"/>
    </source>
</evidence>
<dbReference type="NCBIfam" id="TIGR02595">
    <property type="entry name" value="PEP_CTERM"/>
    <property type="match status" value="1"/>
</dbReference>
<keyword evidence="1" id="KW-1133">Transmembrane helix</keyword>
<keyword evidence="1" id="KW-0812">Transmembrane</keyword>
<keyword evidence="1" id="KW-0472">Membrane</keyword>
<dbReference type="EMBL" id="CP136920">
    <property type="protein sequence ID" value="WOO40866.1"/>
    <property type="molecule type" value="Genomic_DNA"/>
</dbReference>
<name>A0AAQ3L864_9BACT</name>
<dbReference type="RefSeq" id="WP_317833103.1">
    <property type="nucleotide sequence ID" value="NZ_CP136920.1"/>
</dbReference>
<reference evidence="3 4" key="1">
    <citation type="submission" date="2023-10" db="EMBL/GenBank/DDBJ databases">
        <title>Rubellicoccus peritrichatus gen. nov., sp. nov., isolated from an algae of coral reef tank.</title>
        <authorList>
            <person name="Luo J."/>
        </authorList>
    </citation>
    <scope>NUCLEOTIDE SEQUENCE [LARGE SCALE GENOMIC DNA]</scope>
    <source>
        <strain evidence="3 4">CR14</strain>
    </source>
</reference>
<organism evidence="3 4">
    <name type="scientific">Rubellicoccus peritrichatus</name>
    <dbReference type="NCBI Taxonomy" id="3080537"/>
    <lineage>
        <taxon>Bacteria</taxon>
        <taxon>Pseudomonadati</taxon>
        <taxon>Verrucomicrobiota</taxon>
        <taxon>Opitutia</taxon>
        <taxon>Puniceicoccales</taxon>
        <taxon>Cerasicoccaceae</taxon>
        <taxon>Rubellicoccus</taxon>
    </lineage>
</organism>
<evidence type="ECO:0000313" key="4">
    <source>
        <dbReference type="Proteomes" id="UP001304300"/>
    </source>
</evidence>
<dbReference type="InterPro" id="IPR013424">
    <property type="entry name" value="Ice-binding_C"/>
</dbReference>
<feature type="chain" id="PRO_5043046140" evidence="2">
    <location>
        <begin position="23"/>
        <end position="241"/>
    </location>
</feature>
<feature type="transmembrane region" description="Helical" evidence="1">
    <location>
        <begin position="214"/>
        <end position="231"/>
    </location>
</feature>
<feature type="signal peptide" evidence="2">
    <location>
        <begin position="1"/>
        <end position="22"/>
    </location>
</feature>
<evidence type="ECO:0000256" key="2">
    <source>
        <dbReference type="SAM" id="SignalP"/>
    </source>
</evidence>
<keyword evidence="2" id="KW-0732">Signal</keyword>
<protein>
    <submittedName>
        <fullName evidence="3">PEP-CTERM sorting domain-containing protein</fullName>
    </submittedName>
</protein>
<evidence type="ECO:0000313" key="3">
    <source>
        <dbReference type="EMBL" id="WOO40866.1"/>
    </source>
</evidence>